<keyword evidence="1" id="KW-0472">Membrane</keyword>
<dbReference type="EMBL" id="OZ021742">
    <property type="protein sequence ID" value="CAK9327153.1"/>
    <property type="molecule type" value="Genomic_DNA"/>
</dbReference>
<accession>A0ABP0Z2Z0</accession>
<organism evidence="2 3">
    <name type="scientific">Citrullus colocynthis</name>
    <name type="common">colocynth</name>
    <dbReference type="NCBI Taxonomy" id="252529"/>
    <lineage>
        <taxon>Eukaryota</taxon>
        <taxon>Viridiplantae</taxon>
        <taxon>Streptophyta</taxon>
        <taxon>Embryophyta</taxon>
        <taxon>Tracheophyta</taxon>
        <taxon>Spermatophyta</taxon>
        <taxon>Magnoliopsida</taxon>
        <taxon>eudicotyledons</taxon>
        <taxon>Gunneridae</taxon>
        <taxon>Pentapetalae</taxon>
        <taxon>rosids</taxon>
        <taxon>fabids</taxon>
        <taxon>Cucurbitales</taxon>
        <taxon>Cucurbitaceae</taxon>
        <taxon>Benincaseae</taxon>
        <taxon>Citrullus</taxon>
    </lineage>
</organism>
<keyword evidence="1" id="KW-1133">Transmembrane helix</keyword>
<gene>
    <name evidence="2" type="ORF">CITCOLO1_LOCUS19522</name>
</gene>
<dbReference type="Proteomes" id="UP001642487">
    <property type="component" value="Chromosome 8"/>
</dbReference>
<protein>
    <submittedName>
        <fullName evidence="2">Uncharacterized protein</fullName>
    </submittedName>
</protein>
<evidence type="ECO:0000313" key="3">
    <source>
        <dbReference type="Proteomes" id="UP001642487"/>
    </source>
</evidence>
<evidence type="ECO:0000256" key="1">
    <source>
        <dbReference type="SAM" id="Phobius"/>
    </source>
</evidence>
<feature type="transmembrane region" description="Helical" evidence="1">
    <location>
        <begin position="76"/>
        <end position="106"/>
    </location>
</feature>
<keyword evidence="3" id="KW-1185">Reference proteome</keyword>
<proteinExistence type="predicted"/>
<sequence>MKVISALTVKLHCVGRSPSRCSRVQKVETTLGNLSISQMKKPVMMLLLKEQYTLLKRAFYNEQRRIGDNFSGYNEYILFGFSVSLCFVLFHLFQCYCLCLCLFLSVSSLHD</sequence>
<keyword evidence="1" id="KW-0812">Transmembrane</keyword>
<name>A0ABP0Z2Z0_9ROSI</name>
<reference evidence="2 3" key="1">
    <citation type="submission" date="2024-03" db="EMBL/GenBank/DDBJ databases">
        <authorList>
            <person name="Gkanogiannis A."/>
            <person name="Becerra Lopez-Lavalle L."/>
        </authorList>
    </citation>
    <scope>NUCLEOTIDE SEQUENCE [LARGE SCALE GENOMIC DNA]</scope>
</reference>
<evidence type="ECO:0000313" key="2">
    <source>
        <dbReference type="EMBL" id="CAK9327153.1"/>
    </source>
</evidence>